<organism evidence="1 2">
    <name type="scientific">Loigolactobacillus jiayinensis</name>
    <dbReference type="NCBI Taxonomy" id="2486016"/>
    <lineage>
        <taxon>Bacteria</taxon>
        <taxon>Bacillati</taxon>
        <taxon>Bacillota</taxon>
        <taxon>Bacilli</taxon>
        <taxon>Lactobacillales</taxon>
        <taxon>Lactobacillaceae</taxon>
        <taxon>Loigolactobacillus</taxon>
    </lineage>
</organism>
<accession>A0ABW1RA30</accession>
<evidence type="ECO:0000313" key="1">
    <source>
        <dbReference type="EMBL" id="MFC6169766.1"/>
    </source>
</evidence>
<sequence>MANYQISFNNKIKTETITVAYTASHTTLSGRRQILYNGESVFQREAVPPLLLQTGEVALRSIEQVMVGLKQNYQLVKVNFAQPQNSALLGVPSFQMFSRYLKEHKLLHCVPTHQAAGKTVVDITFEQELRIG</sequence>
<dbReference type="EMBL" id="JBHSSL010000025">
    <property type="protein sequence ID" value="MFC6169766.1"/>
    <property type="molecule type" value="Genomic_DNA"/>
</dbReference>
<proteinExistence type="predicted"/>
<keyword evidence="2" id="KW-1185">Reference proteome</keyword>
<gene>
    <name evidence="1" type="ORF">ACFQGP_04135</name>
</gene>
<protein>
    <submittedName>
        <fullName evidence="1">Uncharacterized protein</fullName>
    </submittedName>
</protein>
<reference evidence="2" key="1">
    <citation type="journal article" date="2019" name="Int. J. Syst. Evol. Microbiol.">
        <title>The Global Catalogue of Microorganisms (GCM) 10K type strain sequencing project: providing services to taxonomists for standard genome sequencing and annotation.</title>
        <authorList>
            <consortium name="The Broad Institute Genomics Platform"/>
            <consortium name="The Broad Institute Genome Sequencing Center for Infectious Disease"/>
            <person name="Wu L."/>
            <person name="Ma J."/>
        </authorList>
    </citation>
    <scope>NUCLEOTIDE SEQUENCE [LARGE SCALE GENOMIC DNA]</scope>
    <source>
        <strain evidence="2">CCM 8904</strain>
    </source>
</reference>
<comment type="caution">
    <text evidence="1">The sequence shown here is derived from an EMBL/GenBank/DDBJ whole genome shotgun (WGS) entry which is preliminary data.</text>
</comment>
<dbReference type="Proteomes" id="UP001596289">
    <property type="component" value="Unassembled WGS sequence"/>
</dbReference>
<name>A0ABW1RA30_9LACO</name>
<evidence type="ECO:0000313" key="2">
    <source>
        <dbReference type="Proteomes" id="UP001596289"/>
    </source>
</evidence>
<dbReference type="RefSeq" id="WP_125551136.1">
    <property type="nucleotide sequence ID" value="NZ_JBHSSL010000025.1"/>
</dbReference>